<feature type="domain" description="Enoyl reductase (ER)" evidence="4">
    <location>
        <begin position="11"/>
        <end position="347"/>
    </location>
</feature>
<protein>
    <submittedName>
        <fullName evidence="5">Iditol 2-dehydrogenase</fullName>
    </submittedName>
</protein>
<gene>
    <name evidence="5" type="ORF">ABW02_18850</name>
</gene>
<name>A0A0J1ID55_NIACI</name>
<dbReference type="Pfam" id="PF00107">
    <property type="entry name" value="ADH_zinc_N"/>
    <property type="match status" value="1"/>
</dbReference>
<dbReference type="PANTHER" id="PTHR43401">
    <property type="entry name" value="L-THREONINE 3-DEHYDROGENASE"/>
    <property type="match status" value="1"/>
</dbReference>
<evidence type="ECO:0000313" key="5">
    <source>
        <dbReference type="EMBL" id="KLV23897.1"/>
    </source>
</evidence>
<organism evidence="5 6">
    <name type="scientific">Niallia circulans</name>
    <name type="common">Bacillus circulans</name>
    <dbReference type="NCBI Taxonomy" id="1397"/>
    <lineage>
        <taxon>Bacteria</taxon>
        <taxon>Bacillati</taxon>
        <taxon>Bacillota</taxon>
        <taxon>Bacilli</taxon>
        <taxon>Bacillales</taxon>
        <taxon>Bacillaceae</taxon>
        <taxon>Niallia</taxon>
    </lineage>
</organism>
<dbReference type="OrthoDB" id="9770238at2"/>
<keyword evidence="2" id="KW-0862">Zinc</keyword>
<keyword evidence="6" id="KW-1185">Reference proteome</keyword>
<evidence type="ECO:0000256" key="1">
    <source>
        <dbReference type="ARBA" id="ARBA00022723"/>
    </source>
</evidence>
<dbReference type="AlphaFoldDB" id="A0A0J1ID55"/>
<keyword evidence="3" id="KW-0560">Oxidoreductase</keyword>
<dbReference type="CDD" id="cd08236">
    <property type="entry name" value="sugar_DH"/>
    <property type="match status" value="1"/>
</dbReference>
<evidence type="ECO:0000256" key="2">
    <source>
        <dbReference type="ARBA" id="ARBA00022833"/>
    </source>
</evidence>
<evidence type="ECO:0000259" key="4">
    <source>
        <dbReference type="SMART" id="SM00829"/>
    </source>
</evidence>
<keyword evidence="1" id="KW-0479">Metal-binding</keyword>
<dbReference type="Pfam" id="PF08240">
    <property type="entry name" value="ADH_N"/>
    <property type="match status" value="1"/>
</dbReference>
<dbReference type="RefSeq" id="WP_047943794.1">
    <property type="nucleotide sequence ID" value="NZ_LDPH01000023.1"/>
</dbReference>
<proteinExistence type="predicted"/>
<dbReference type="EMBL" id="LDPH01000023">
    <property type="protein sequence ID" value="KLV23897.1"/>
    <property type="molecule type" value="Genomic_DNA"/>
</dbReference>
<dbReference type="GO" id="GO:0046872">
    <property type="term" value="F:metal ion binding"/>
    <property type="evidence" value="ECO:0007669"/>
    <property type="project" value="UniProtKB-KW"/>
</dbReference>
<dbReference type="SMART" id="SM00829">
    <property type="entry name" value="PKS_ER"/>
    <property type="match status" value="1"/>
</dbReference>
<dbReference type="Gene3D" id="3.40.50.720">
    <property type="entry name" value="NAD(P)-binding Rossmann-like Domain"/>
    <property type="match status" value="1"/>
</dbReference>
<dbReference type="PATRIC" id="fig|1397.4.peg.2487"/>
<sequence length="352" mass="38160">MQQKMQAAVLHSLGDIKTELIDIPQINEDEVLIKVVYCGNCGSDVPRSMVSGARTYPLILGYEFTGKVAKIGGNVMNVKQGDRVVVAPLVPCGECKFCQASDYALCENYNIIGTGSNGAFAEYVKVPQKHVLQIDDRLDYETAAGVEPATIGYHGLQKAQIQPGETVVVMGCGPIGQLTIQWAKIFGASTVIAVDIFEEKLELARDLGADIVINAKVSDVVQQIHKFTDGGADVVAETAGSKITQQQSILAAKKKGRVVFLGIAHSNLPLAEEAIEHVLRGEIKIQGTWNSYTAPYPGIAWKATLDFMTKGTLKFKPMISHKITVDEVGAYLKKMAGRTLKYNKVLVSFDDN</sequence>
<dbReference type="InterPro" id="IPR036291">
    <property type="entry name" value="NAD(P)-bd_dom_sf"/>
</dbReference>
<accession>A0A0J1ID55</accession>
<dbReference type="InterPro" id="IPR013149">
    <property type="entry name" value="ADH-like_C"/>
</dbReference>
<dbReference type="InterPro" id="IPR011032">
    <property type="entry name" value="GroES-like_sf"/>
</dbReference>
<dbReference type="SUPFAM" id="SSF50129">
    <property type="entry name" value="GroES-like"/>
    <property type="match status" value="1"/>
</dbReference>
<evidence type="ECO:0000256" key="3">
    <source>
        <dbReference type="ARBA" id="ARBA00023002"/>
    </source>
</evidence>
<dbReference type="PANTHER" id="PTHR43401:SF2">
    <property type="entry name" value="L-THREONINE 3-DEHYDROGENASE"/>
    <property type="match status" value="1"/>
</dbReference>
<dbReference type="Proteomes" id="UP000036045">
    <property type="component" value="Unassembled WGS sequence"/>
</dbReference>
<evidence type="ECO:0000313" key="6">
    <source>
        <dbReference type="Proteomes" id="UP000036045"/>
    </source>
</evidence>
<dbReference type="Gene3D" id="3.90.180.10">
    <property type="entry name" value="Medium-chain alcohol dehydrogenases, catalytic domain"/>
    <property type="match status" value="1"/>
</dbReference>
<reference evidence="5 6" key="1">
    <citation type="submission" date="2015-05" db="EMBL/GenBank/DDBJ databases">
        <title>Whole genome sequence and identification of bacterial endophytes from Costus igneus.</title>
        <authorList>
            <person name="Lee Y.P."/>
            <person name="Gan H.M."/>
            <person name="Eng W."/>
            <person name="Wheatley M.S."/>
            <person name="Caraballo A."/>
            <person name="Polter S."/>
            <person name="Savka M.A."/>
            <person name="Hudson A.O."/>
        </authorList>
    </citation>
    <scope>NUCLEOTIDE SEQUENCE [LARGE SCALE GENOMIC DNA]</scope>
    <source>
        <strain evidence="5 6">RIT379</strain>
    </source>
</reference>
<dbReference type="GO" id="GO:0016491">
    <property type="term" value="F:oxidoreductase activity"/>
    <property type="evidence" value="ECO:0007669"/>
    <property type="project" value="UniProtKB-KW"/>
</dbReference>
<dbReference type="InterPro" id="IPR013154">
    <property type="entry name" value="ADH-like_N"/>
</dbReference>
<dbReference type="SUPFAM" id="SSF51735">
    <property type="entry name" value="NAD(P)-binding Rossmann-fold domains"/>
    <property type="match status" value="1"/>
</dbReference>
<comment type="caution">
    <text evidence="5">The sequence shown here is derived from an EMBL/GenBank/DDBJ whole genome shotgun (WGS) entry which is preliminary data.</text>
</comment>
<dbReference type="InterPro" id="IPR020843">
    <property type="entry name" value="ER"/>
</dbReference>
<dbReference type="InterPro" id="IPR050129">
    <property type="entry name" value="Zn_alcohol_dh"/>
</dbReference>